<gene>
    <name evidence="1" type="ORF">EZS28_045812</name>
</gene>
<name>A0A5J4TMB7_9EUKA</name>
<proteinExistence type="predicted"/>
<evidence type="ECO:0000313" key="2">
    <source>
        <dbReference type="Proteomes" id="UP000324800"/>
    </source>
</evidence>
<accession>A0A5J4TMB7</accession>
<dbReference type="AlphaFoldDB" id="A0A5J4TMB7"/>
<comment type="caution">
    <text evidence="1">The sequence shown here is derived from an EMBL/GenBank/DDBJ whole genome shotgun (WGS) entry which is preliminary data.</text>
</comment>
<protein>
    <submittedName>
        <fullName evidence="1">Uncharacterized protein</fullName>
    </submittedName>
</protein>
<sequence length="236" mass="27785">MNTQKYNKTKLFTKEKTIEAHTKQSWMNDCKLADNLYAVQFYAKNCKCNTCLQVAYFTLDNAKYWYLNFIYNFMYKCLDMNKLHFVDGDTESAYWAIGGPSFTKTDTNQQEYEDNLHQGFKYVIKDQQFYDANAKFFFPTIEGDKQDEKKLLGLSFENEGDEIFVLASKNHCIHTFKRNQLTDVIKLEGVNLKSNNINKQDVIDNILLQKQHKELIFDQVNSQTNCKKDNCQRLIV</sequence>
<dbReference type="EMBL" id="SNRW01029540">
    <property type="protein sequence ID" value="KAA6358661.1"/>
    <property type="molecule type" value="Genomic_DNA"/>
</dbReference>
<reference evidence="1 2" key="1">
    <citation type="submission" date="2019-03" db="EMBL/GenBank/DDBJ databases">
        <title>Single cell metagenomics reveals metabolic interactions within the superorganism composed of flagellate Streblomastix strix and complex community of Bacteroidetes bacteria on its surface.</title>
        <authorList>
            <person name="Treitli S.C."/>
            <person name="Kolisko M."/>
            <person name="Husnik F."/>
            <person name="Keeling P."/>
            <person name="Hampl V."/>
        </authorList>
    </citation>
    <scope>NUCLEOTIDE SEQUENCE [LARGE SCALE GENOMIC DNA]</scope>
    <source>
        <strain evidence="1">ST1C</strain>
    </source>
</reference>
<organism evidence="1 2">
    <name type="scientific">Streblomastix strix</name>
    <dbReference type="NCBI Taxonomy" id="222440"/>
    <lineage>
        <taxon>Eukaryota</taxon>
        <taxon>Metamonada</taxon>
        <taxon>Preaxostyla</taxon>
        <taxon>Oxymonadida</taxon>
        <taxon>Streblomastigidae</taxon>
        <taxon>Streblomastix</taxon>
    </lineage>
</organism>
<dbReference type="Proteomes" id="UP000324800">
    <property type="component" value="Unassembled WGS sequence"/>
</dbReference>
<evidence type="ECO:0000313" key="1">
    <source>
        <dbReference type="EMBL" id="KAA6358661.1"/>
    </source>
</evidence>